<organism evidence="1">
    <name type="scientific">Tanacetum cinerariifolium</name>
    <name type="common">Dalmatian daisy</name>
    <name type="synonym">Chrysanthemum cinerariifolium</name>
    <dbReference type="NCBI Taxonomy" id="118510"/>
    <lineage>
        <taxon>Eukaryota</taxon>
        <taxon>Viridiplantae</taxon>
        <taxon>Streptophyta</taxon>
        <taxon>Embryophyta</taxon>
        <taxon>Tracheophyta</taxon>
        <taxon>Spermatophyta</taxon>
        <taxon>Magnoliopsida</taxon>
        <taxon>eudicotyledons</taxon>
        <taxon>Gunneridae</taxon>
        <taxon>Pentapetalae</taxon>
        <taxon>asterids</taxon>
        <taxon>campanulids</taxon>
        <taxon>Asterales</taxon>
        <taxon>Asteraceae</taxon>
        <taxon>Asteroideae</taxon>
        <taxon>Anthemideae</taxon>
        <taxon>Anthemidinae</taxon>
        <taxon>Tanacetum</taxon>
    </lineage>
</organism>
<dbReference type="AlphaFoldDB" id="A0A6L2JG17"/>
<comment type="caution">
    <text evidence="1">The sequence shown here is derived from an EMBL/GenBank/DDBJ whole genome shotgun (WGS) entry which is preliminary data.</text>
</comment>
<evidence type="ECO:0000313" key="1">
    <source>
        <dbReference type="EMBL" id="GEU34845.1"/>
    </source>
</evidence>
<sequence>MASGYSNVVARRAIDEISECCRETETPKYMKAFSLQEITESRRLIRVLRDEVDIAKIALGQVNAMIAEMEAMDDSFEFADSLGCLKDSKRILGWKIMGLNQRIEDAEGEIRNFEGHLDIMDVAINSE</sequence>
<dbReference type="EMBL" id="BKCJ010000624">
    <property type="protein sequence ID" value="GEU34845.1"/>
    <property type="molecule type" value="Genomic_DNA"/>
</dbReference>
<reference evidence="1" key="1">
    <citation type="journal article" date="2019" name="Sci. Rep.">
        <title>Draft genome of Tanacetum cinerariifolium, the natural source of mosquito coil.</title>
        <authorList>
            <person name="Yamashiro T."/>
            <person name="Shiraishi A."/>
            <person name="Satake H."/>
            <person name="Nakayama K."/>
        </authorList>
    </citation>
    <scope>NUCLEOTIDE SEQUENCE</scope>
</reference>
<proteinExistence type="predicted"/>
<accession>A0A6L2JG17</accession>
<protein>
    <submittedName>
        <fullName evidence="1">Uncharacterized protein</fullName>
    </submittedName>
</protein>
<gene>
    <name evidence="1" type="ORF">Tci_006823</name>
</gene>
<name>A0A6L2JG17_TANCI</name>